<reference evidence="2" key="1">
    <citation type="submission" date="2023-03" db="EMBL/GenBank/DDBJ databases">
        <title>Massive genome expansion in bonnet fungi (Mycena s.s.) driven by repeated elements and novel gene families across ecological guilds.</title>
        <authorList>
            <consortium name="Lawrence Berkeley National Laboratory"/>
            <person name="Harder C.B."/>
            <person name="Miyauchi S."/>
            <person name="Viragh M."/>
            <person name="Kuo A."/>
            <person name="Thoen E."/>
            <person name="Andreopoulos B."/>
            <person name="Lu D."/>
            <person name="Skrede I."/>
            <person name="Drula E."/>
            <person name="Henrissat B."/>
            <person name="Morin E."/>
            <person name="Kohler A."/>
            <person name="Barry K."/>
            <person name="LaButti K."/>
            <person name="Morin E."/>
            <person name="Salamov A."/>
            <person name="Lipzen A."/>
            <person name="Mereny Z."/>
            <person name="Hegedus B."/>
            <person name="Baldrian P."/>
            <person name="Stursova M."/>
            <person name="Weitz H."/>
            <person name="Taylor A."/>
            <person name="Grigoriev I.V."/>
            <person name="Nagy L.G."/>
            <person name="Martin F."/>
            <person name="Kauserud H."/>
        </authorList>
    </citation>
    <scope>NUCLEOTIDE SEQUENCE</scope>
    <source>
        <strain evidence="2">CBHHK002</strain>
    </source>
</reference>
<proteinExistence type="predicted"/>
<keyword evidence="3" id="KW-1185">Reference proteome</keyword>
<evidence type="ECO:0000313" key="2">
    <source>
        <dbReference type="EMBL" id="KAJ7320763.1"/>
    </source>
</evidence>
<evidence type="ECO:0000313" key="3">
    <source>
        <dbReference type="Proteomes" id="UP001218218"/>
    </source>
</evidence>
<sequence>MSRGFKWKTEEGHALARRILHASPLLYDPHDYQIEGICCSLDSTDLLAILVVEKQDSILCIGSACCACGSDTLPYCKEPRTRGEMTAGQAWEVHWEWDSANAVKALSPTKIKLADVSRAFGSGTQIFRHDSAINSSRPFRSEKLGLSRAVSPDMLKNRVKPHAVGPRGERKLHTVGPSGERQGGSAGVSPALDPVQYSDQAEKIGNFDITVAVFT</sequence>
<accession>A0AAD6ZF43</accession>
<protein>
    <submittedName>
        <fullName evidence="2">Uncharacterized protein</fullName>
    </submittedName>
</protein>
<name>A0AAD6ZF43_9AGAR</name>
<feature type="region of interest" description="Disordered" evidence="1">
    <location>
        <begin position="160"/>
        <end position="193"/>
    </location>
</feature>
<evidence type="ECO:0000256" key="1">
    <source>
        <dbReference type="SAM" id="MobiDB-lite"/>
    </source>
</evidence>
<comment type="caution">
    <text evidence="2">The sequence shown here is derived from an EMBL/GenBank/DDBJ whole genome shotgun (WGS) entry which is preliminary data.</text>
</comment>
<dbReference type="EMBL" id="JARIHO010000053">
    <property type="protein sequence ID" value="KAJ7320763.1"/>
    <property type="molecule type" value="Genomic_DNA"/>
</dbReference>
<dbReference type="Proteomes" id="UP001218218">
    <property type="component" value="Unassembled WGS sequence"/>
</dbReference>
<dbReference type="AlphaFoldDB" id="A0AAD6ZF43"/>
<organism evidence="2 3">
    <name type="scientific">Mycena albidolilacea</name>
    <dbReference type="NCBI Taxonomy" id="1033008"/>
    <lineage>
        <taxon>Eukaryota</taxon>
        <taxon>Fungi</taxon>
        <taxon>Dikarya</taxon>
        <taxon>Basidiomycota</taxon>
        <taxon>Agaricomycotina</taxon>
        <taxon>Agaricomycetes</taxon>
        <taxon>Agaricomycetidae</taxon>
        <taxon>Agaricales</taxon>
        <taxon>Marasmiineae</taxon>
        <taxon>Mycenaceae</taxon>
        <taxon>Mycena</taxon>
    </lineage>
</organism>
<gene>
    <name evidence="2" type="ORF">DFH08DRAFT_819024</name>
</gene>